<sequence length="443" mass="47260">MKRVRKLRGYAWFGAIAGFACGCVPAPEGAPEMDATAWDGGGADAAVVVEMDATVAIDASPIDAGAREDARDAGHDAWTDPCEDVVCPGDACREGRCDPRSGECVLGAPRADGTSCDDGDLCTRADACERGACVGGDAITCPPIDACHSAGTCEPATGECSTVPAPCTIDVVVRVLDARGVPLTTAVPVRAFQGERATPVAGKTDAAGEVHLQLTNGAYRFRVLRDGVPFWSGAGDHCAMPSCTRVEMRLPDTSDLRVVTWDPRMDGAYDGGGEVRPPNPHIERGGTWLENWAIERYGAPDAFISAGHTHLYPQDWDPPDAWGNTTTYENQHAFGAILQGVYVRLSDRRAFDLVSIDYRVRHDTDPEHVSAIPGADPTNVEIWVSSSLTVPTTAWTRYPTGVPIAGEMTYWGTVFPHEMTNVSAVFITTTGNVSLDNVVLRPR</sequence>
<dbReference type="EMBL" id="CP011125">
    <property type="protein sequence ID" value="AKF11385.1"/>
    <property type="molecule type" value="Genomic_DNA"/>
</dbReference>
<protein>
    <submittedName>
        <fullName evidence="2">RTX toxin</fullName>
    </submittedName>
</protein>
<dbReference type="PROSITE" id="PS51257">
    <property type="entry name" value="PROKAR_LIPOPROTEIN"/>
    <property type="match status" value="1"/>
</dbReference>
<evidence type="ECO:0000313" key="2">
    <source>
        <dbReference type="EMBL" id="AKF11385.1"/>
    </source>
</evidence>
<evidence type="ECO:0000313" key="3">
    <source>
        <dbReference type="Proteomes" id="UP000034883"/>
    </source>
</evidence>
<keyword evidence="3" id="KW-1185">Reference proteome</keyword>
<gene>
    <name evidence="2" type="ORF">DB32_008534</name>
</gene>
<keyword evidence="1" id="KW-0732">Signal</keyword>
<accession>A0A0F6YNF3</accession>
<reference evidence="2 3" key="1">
    <citation type="submission" date="2015-03" db="EMBL/GenBank/DDBJ databases">
        <title>Genome assembly of Sandaracinus amylolyticus DSM 53668.</title>
        <authorList>
            <person name="Sharma G."/>
            <person name="Subramanian S."/>
        </authorList>
    </citation>
    <scope>NUCLEOTIDE SEQUENCE [LARGE SCALE GENOMIC DNA]</scope>
    <source>
        <strain evidence="2 3">DSM 53668</strain>
    </source>
</reference>
<feature type="signal peptide" evidence="1">
    <location>
        <begin position="1"/>
        <end position="26"/>
    </location>
</feature>
<dbReference type="KEGG" id="samy:DB32_008534"/>
<feature type="chain" id="PRO_5002513077" evidence="1">
    <location>
        <begin position="27"/>
        <end position="443"/>
    </location>
</feature>
<proteinExistence type="predicted"/>
<name>A0A0F6YNF3_9BACT</name>
<dbReference type="AlphaFoldDB" id="A0A0F6YNF3"/>
<organism evidence="2 3">
    <name type="scientific">Sandaracinus amylolyticus</name>
    <dbReference type="NCBI Taxonomy" id="927083"/>
    <lineage>
        <taxon>Bacteria</taxon>
        <taxon>Pseudomonadati</taxon>
        <taxon>Myxococcota</taxon>
        <taxon>Polyangia</taxon>
        <taxon>Polyangiales</taxon>
        <taxon>Sandaracinaceae</taxon>
        <taxon>Sandaracinus</taxon>
    </lineage>
</organism>
<dbReference type="Proteomes" id="UP000034883">
    <property type="component" value="Chromosome"/>
</dbReference>
<dbReference type="STRING" id="927083.DB32_008534"/>
<evidence type="ECO:0000256" key="1">
    <source>
        <dbReference type="SAM" id="SignalP"/>
    </source>
</evidence>